<keyword evidence="2" id="KW-1185">Reference proteome</keyword>
<protein>
    <submittedName>
        <fullName evidence="1">Uncharacterized protein</fullName>
    </submittedName>
</protein>
<evidence type="ECO:0000313" key="2">
    <source>
        <dbReference type="Proteomes" id="UP000253551"/>
    </source>
</evidence>
<dbReference type="InterPro" id="IPR011989">
    <property type="entry name" value="ARM-like"/>
</dbReference>
<comment type="caution">
    <text evidence="1">The sequence shown here is derived from an EMBL/GenBank/DDBJ whole genome shotgun (WGS) entry which is preliminary data.</text>
</comment>
<sequence length="108" mass="12466">MNNAPESENYAVISKQFEEACADFQVPATRAAAEQILSEFRQIGNVLPICQYILEHTESPMVQFQVSLAIIDVTVREYTLYESTYLSQLKHYLLDYCLQRPKYVLVLI</sequence>
<name>A0A367KYD2_RHIST</name>
<dbReference type="SUPFAM" id="SSF48371">
    <property type="entry name" value="ARM repeat"/>
    <property type="match status" value="1"/>
</dbReference>
<dbReference type="AlphaFoldDB" id="A0A367KYD2"/>
<dbReference type="EMBL" id="PJQM01000020">
    <property type="protein sequence ID" value="RCI07184.1"/>
    <property type="molecule type" value="Genomic_DNA"/>
</dbReference>
<dbReference type="Proteomes" id="UP000253551">
    <property type="component" value="Unassembled WGS sequence"/>
</dbReference>
<dbReference type="Gene3D" id="1.25.10.10">
    <property type="entry name" value="Leucine-rich Repeat Variant"/>
    <property type="match status" value="1"/>
</dbReference>
<accession>A0A367KYD2</accession>
<reference evidence="1 2" key="1">
    <citation type="journal article" date="2018" name="G3 (Bethesda)">
        <title>Phylogenetic and Phylogenomic Definition of Rhizopus Species.</title>
        <authorList>
            <person name="Gryganskyi A.P."/>
            <person name="Golan J."/>
            <person name="Dolatabadi S."/>
            <person name="Mondo S."/>
            <person name="Robb S."/>
            <person name="Idnurm A."/>
            <person name="Muszewska A."/>
            <person name="Steczkiewicz K."/>
            <person name="Masonjones S."/>
            <person name="Liao H.L."/>
            <person name="Gajdeczka M.T."/>
            <person name="Anike F."/>
            <person name="Vuek A."/>
            <person name="Anishchenko I.M."/>
            <person name="Voigt K."/>
            <person name="de Hoog G.S."/>
            <person name="Smith M.E."/>
            <person name="Heitman J."/>
            <person name="Vilgalys R."/>
            <person name="Stajich J.E."/>
        </authorList>
    </citation>
    <scope>NUCLEOTIDE SEQUENCE [LARGE SCALE GENOMIC DNA]</scope>
    <source>
        <strain evidence="1 2">LSU 92-RS-03</strain>
    </source>
</reference>
<gene>
    <name evidence="1" type="ORF">CU098_013782</name>
</gene>
<organism evidence="1 2">
    <name type="scientific">Rhizopus stolonifer</name>
    <name type="common">Rhizopus nigricans</name>
    <dbReference type="NCBI Taxonomy" id="4846"/>
    <lineage>
        <taxon>Eukaryota</taxon>
        <taxon>Fungi</taxon>
        <taxon>Fungi incertae sedis</taxon>
        <taxon>Mucoromycota</taxon>
        <taxon>Mucoromycotina</taxon>
        <taxon>Mucoromycetes</taxon>
        <taxon>Mucorales</taxon>
        <taxon>Mucorineae</taxon>
        <taxon>Rhizopodaceae</taxon>
        <taxon>Rhizopus</taxon>
    </lineage>
</organism>
<proteinExistence type="predicted"/>
<dbReference type="InterPro" id="IPR016024">
    <property type="entry name" value="ARM-type_fold"/>
</dbReference>
<dbReference type="OrthoDB" id="5548448at2759"/>
<evidence type="ECO:0000313" key="1">
    <source>
        <dbReference type="EMBL" id="RCI07184.1"/>
    </source>
</evidence>
<dbReference type="STRING" id="4846.A0A367KYD2"/>